<keyword evidence="1" id="KW-0732">Signal</keyword>
<reference evidence="3" key="1">
    <citation type="submission" date="2015-12" db="EMBL/GenBank/DDBJ databases">
        <title>FDA dAtabase for Regulatory Grade micrObial Sequences (FDA-ARGOS): Supporting development and validation of Infectious Disease Dx tests.</title>
        <authorList>
            <person name="Case J."/>
            <person name="Tallon L."/>
            <person name="Sadzewicz L."/>
            <person name="Sengamalay N."/>
            <person name="Ott S."/>
            <person name="Godinez A."/>
            <person name="Nagaraj S."/>
            <person name="Nadendla S."/>
            <person name="Sichtig H."/>
        </authorList>
    </citation>
    <scope>NUCLEOTIDE SEQUENCE [LARGE SCALE GENOMIC DNA]</scope>
    <source>
        <strain evidence="3">FDAARGOS_147</strain>
    </source>
</reference>
<proteinExistence type="predicted"/>
<organism evidence="2 3">
    <name type="scientific">Alcaligenes xylosoxydans xylosoxydans</name>
    <name type="common">Achromobacter xylosoxidans</name>
    <dbReference type="NCBI Taxonomy" id="85698"/>
    <lineage>
        <taxon>Bacteria</taxon>
        <taxon>Pseudomonadati</taxon>
        <taxon>Pseudomonadota</taxon>
        <taxon>Betaproteobacteria</taxon>
        <taxon>Burkholderiales</taxon>
        <taxon>Alcaligenaceae</taxon>
        <taxon>Achromobacter</taxon>
    </lineage>
</organism>
<name>A0A0X8NY40_ALCXX</name>
<feature type="chain" id="PRO_5014725138" description="Lipoprotein" evidence="1">
    <location>
        <begin position="31"/>
        <end position="146"/>
    </location>
</feature>
<evidence type="ECO:0000313" key="2">
    <source>
        <dbReference type="EMBL" id="AMG36447.2"/>
    </source>
</evidence>
<sequence length="146" mass="15773">MAGRIMRKSVWVGVSLMALLGGCASTGVYEADTVLKETFSVDTNYQAAFRRAGEYVRTCHVNVQHPYNVAYAWKHVLGEKGAPDEVQVYKVGETAKILELISAESDGPAKAKVTVTVLGQGRWNAAEIAAARASIQTATPVCRKED</sequence>
<accession>A0A0X8NY40</accession>
<dbReference type="PROSITE" id="PS51257">
    <property type="entry name" value="PROKAR_LIPOPROTEIN"/>
    <property type="match status" value="1"/>
</dbReference>
<dbReference type="AlphaFoldDB" id="A0A0X8NY40"/>
<dbReference type="NCBIfam" id="NF046053">
    <property type="entry name" value="lipo_BPTD_2524"/>
    <property type="match status" value="1"/>
</dbReference>
<dbReference type="EMBL" id="CP014060">
    <property type="protein sequence ID" value="AMG36447.2"/>
    <property type="molecule type" value="Genomic_DNA"/>
</dbReference>
<evidence type="ECO:0000313" key="3">
    <source>
        <dbReference type="Proteomes" id="UP000060602"/>
    </source>
</evidence>
<gene>
    <name evidence="2" type="ORF">AL504_10675</name>
</gene>
<protein>
    <recommendedName>
        <fullName evidence="4">Lipoprotein</fullName>
    </recommendedName>
</protein>
<evidence type="ECO:0000256" key="1">
    <source>
        <dbReference type="SAM" id="SignalP"/>
    </source>
</evidence>
<evidence type="ECO:0008006" key="4">
    <source>
        <dbReference type="Google" id="ProtNLM"/>
    </source>
</evidence>
<dbReference type="Proteomes" id="UP000060602">
    <property type="component" value="Chromosome"/>
</dbReference>
<feature type="signal peptide" evidence="1">
    <location>
        <begin position="1"/>
        <end position="30"/>
    </location>
</feature>